<evidence type="ECO:0000256" key="11">
    <source>
        <dbReference type="ARBA" id="ARBA00025198"/>
    </source>
</evidence>
<comment type="subunit">
    <text evidence="15">F-type ATPases have 2 components, F(1) - the catalytic core - and F(0) - the membrane proton channel. F(1) has five subunits: alpha(3), beta(3), gamma(1), delta(1), epsilon(1). F(0) has three main subunits: a(1), b(2) and c(10-14). The alpha and beta chains form an alternating ring which encloses part of the gamma chain. F(1) is attached to F(0) by a central stalk formed by the gamma and epsilon chains, while a peripheral stalk is formed by the delta and b chains.</text>
</comment>
<dbReference type="GO" id="GO:0005886">
    <property type="term" value="C:plasma membrane"/>
    <property type="evidence" value="ECO:0007669"/>
    <property type="project" value="UniProtKB-SubCell"/>
</dbReference>
<comment type="subcellular location">
    <subcellularLocation>
        <location evidence="15">Cell membrane</location>
        <topology evidence="15">Single-pass membrane protein</topology>
    </subcellularLocation>
    <subcellularLocation>
        <location evidence="14">Endomembrane system</location>
        <topology evidence="14">Single-pass membrane protein</topology>
    </subcellularLocation>
</comment>
<evidence type="ECO:0000256" key="6">
    <source>
        <dbReference type="ARBA" id="ARBA00022781"/>
    </source>
</evidence>
<dbReference type="OrthoDB" id="9788020at2"/>
<sequence length="156" mass="17296">MNLNATFFAQMVVFFILWWVVAKFIWPPLVKALDERAKKIADGLAAAEKGKAELELANKRVDQALAEARTEGAQRVADAEKRAQLTADEIKQNAQAEAARIIAQAKAEAEQQVTRAREQLRDQVAVLAVKGAEQILKREVNAQVHADLLNQLKAEL</sequence>
<evidence type="ECO:0000313" key="20">
    <source>
        <dbReference type="Proteomes" id="UP000031843"/>
    </source>
</evidence>
<keyword evidence="17" id="KW-0175">Coiled coil</keyword>
<keyword evidence="7 15" id="KW-1133">Transmembrane helix</keyword>
<evidence type="ECO:0000256" key="5">
    <source>
        <dbReference type="ARBA" id="ARBA00022692"/>
    </source>
</evidence>
<organism evidence="18 20">
    <name type="scientific">Cupriavidus basilensis</name>
    <dbReference type="NCBI Taxonomy" id="68895"/>
    <lineage>
        <taxon>Bacteria</taxon>
        <taxon>Pseudomonadati</taxon>
        <taxon>Pseudomonadota</taxon>
        <taxon>Betaproteobacteria</taxon>
        <taxon>Burkholderiales</taxon>
        <taxon>Burkholderiaceae</taxon>
        <taxon>Cupriavidus</taxon>
    </lineage>
</organism>
<dbReference type="NCBIfam" id="TIGR01144">
    <property type="entry name" value="ATP_synt_b"/>
    <property type="match status" value="1"/>
</dbReference>
<keyword evidence="6 15" id="KW-0375">Hydrogen ion transport</keyword>
<evidence type="ECO:0000256" key="13">
    <source>
        <dbReference type="ARBA" id="ARBA00026054"/>
    </source>
</evidence>
<dbReference type="GeneID" id="98403211"/>
<dbReference type="AlphaFoldDB" id="A0A0C4Y7P5"/>
<dbReference type="PANTHER" id="PTHR33445:SF1">
    <property type="entry name" value="ATP SYNTHASE SUBUNIT B"/>
    <property type="match status" value="1"/>
</dbReference>
<dbReference type="KEGG" id="cbw:RR42_m4109"/>
<dbReference type="InterPro" id="IPR005864">
    <property type="entry name" value="ATP_synth_F0_bsu_bac"/>
</dbReference>
<evidence type="ECO:0000256" key="9">
    <source>
        <dbReference type="ARBA" id="ARBA00023136"/>
    </source>
</evidence>
<evidence type="ECO:0000256" key="14">
    <source>
        <dbReference type="ARBA" id="ARBA00037847"/>
    </source>
</evidence>
<dbReference type="STRING" id="68895.RR42_m4109"/>
<keyword evidence="9 15" id="KW-0472">Membrane</keyword>
<dbReference type="GO" id="GO:0046961">
    <property type="term" value="F:proton-transporting ATPase activity, rotational mechanism"/>
    <property type="evidence" value="ECO:0007669"/>
    <property type="project" value="TreeGrafter"/>
</dbReference>
<dbReference type="EMBL" id="CP062803">
    <property type="protein sequence ID" value="QOT76376.1"/>
    <property type="molecule type" value="Genomic_DNA"/>
</dbReference>
<keyword evidence="2 15" id="KW-0813">Transport</keyword>
<evidence type="ECO:0000256" key="8">
    <source>
        <dbReference type="ARBA" id="ARBA00023065"/>
    </source>
</evidence>
<comment type="function">
    <text evidence="11 15">F(1)F(0) ATP synthase produces ATP from ADP in the presence of a proton or sodium gradient. F-type ATPases consist of two structural domains, F(1) containing the extramembraneous catalytic core and F(0) containing the membrane proton channel, linked together by a central stalk and a peripheral stalk. During catalysis, ATP synthesis in the catalytic domain of F(1) is coupled via a rotary mechanism of the central stalk subunits to proton translocation.</text>
</comment>
<reference evidence="18 20" key="1">
    <citation type="journal article" date="2015" name="Genome Announc.">
        <title>Complete Genome Sequence of Cupriavidus basilensis 4G11, Isolated from the Oak Ridge Field Research Center Site.</title>
        <authorList>
            <person name="Ray J."/>
            <person name="Waters R.J."/>
            <person name="Skerker J.M."/>
            <person name="Kuehl J.V."/>
            <person name="Price M.N."/>
            <person name="Huang J."/>
            <person name="Chakraborty R."/>
            <person name="Arkin A.P."/>
            <person name="Deutschbauer A."/>
        </authorList>
    </citation>
    <scope>NUCLEOTIDE SEQUENCE [LARGE SCALE GENOMIC DNA]</scope>
    <source>
        <strain evidence="18">4G11</strain>
    </source>
</reference>
<dbReference type="PANTHER" id="PTHR33445">
    <property type="entry name" value="ATP SYNTHASE SUBUNIT B', CHLOROPLASTIC"/>
    <property type="match status" value="1"/>
</dbReference>
<proteinExistence type="inferred from homology"/>
<evidence type="ECO:0000256" key="4">
    <source>
        <dbReference type="ARBA" id="ARBA00022547"/>
    </source>
</evidence>
<evidence type="ECO:0000256" key="3">
    <source>
        <dbReference type="ARBA" id="ARBA00022475"/>
    </source>
</evidence>
<dbReference type="GO" id="GO:0045259">
    <property type="term" value="C:proton-transporting ATP synthase complex"/>
    <property type="evidence" value="ECO:0007669"/>
    <property type="project" value="UniProtKB-KW"/>
</dbReference>
<evidence type="ECO:0000256" key="2">
    <source>
        <dbReference type="ARBA" id="ARBA00022448"/>
    </source>
</evidence>
<comment type="function">
    <text evidence="12">Component of the F(0) channel, it forms part of the peripheral stalk, linking F(1) to F(0). The b'-subunit is a diverged and duplicated form of b found in plants and photosynthetic bacteria.</text>
</comment>
<dbReference type="CDD" id="cd06503">
    <property type="entry name" value="ATP-synt_Fo_b"/>
    <property type="match status" value="1"/>
</dbReference>
<gene>
    <name evidence="15" type="primary">atpF</name>
    <name evidence="19" type="ORF">F7R26_020010</name>
    <name evidence="18" type="ORF">RR42_m4109</name>
</gene>
<comment type="similarity">
    <text evidence="1 15 16">Belongs to the ATPase B chain family.</text>
</comment>
<evidence type="ECO:0000256" key="16">
    <source>
        <dbReference type="RuleBase" id="RU003848"/>
    </source>
</evidence>
<evidence type="ECO:0000313" key="18">
    <source>
        <dbReference type="EMBL" id="AJG21457.1"/>
    </source>
</evidence>
<evidence type="ECO:0000256" key="12">
    <source>
        <dbReference type="ARBA" id="ARBA00025614"/>
    </source>
</evidence>
<keyword evidence="20" id="KW-1185">Reference proteome</keyword>
<dbReference type="GO" id="GO:0012505">
    <property type="term" value="C:endomembrane system"/>
    <property type="evidence" value="ECO:0007669"/>
    <property type="project" value="UniProtKB-SubCell"/>
</dbReference>
<dbReference type="InterPro" id="IPR028987">
    <property type="entry name" value="ATP_synth_B-like_membr_sf"/>
</dbReference>
<dbReference type="GO" id="GO:0046933">
    <property type="term" value="F:proton-transporting ATP synthase activity, rotational mechanism"/>
    <property type="evidence" value="ECO:0007669"/>
    <property type="project" value="UniProtKB-UniRule"/>
</dbReference>
<protein>
    <recommendedName>
        <fullName evidence="15">ATP synthase subunit b</fullName>
    </recommendedName>
    <alternativeName>
        <fullName evidence="15">ATP synthase F(0) sector subunit b</fullName>
    </alternativeName>
    <alternativeName>
        <fullName evidence="15">ATPase subunit I</fullName>
    </alternativeName>
    <alternativeName>
        <fullName evidence="15">F-type ATPase subunit b</fullName>
        <shortName evidence="15">F-ATPase subunit b</shortName>
    </alternativeName>
</protein>
<evidence type="ECO:0000256" key="17">
    <source>
        <dbReference type="SAM" id="Coils"/>
    </source>
</evidence>
<accession>A0A0C4Y7P5</accession>
<dbReference type="Gene3D" id="6.10.250.1580">
    <property type="match status" value="1"/>
</dbReference>
<evidence type="ECO:0000256" key="15">
    <source>
        <dbReference type="HAMAP-Rule" id="MF_01398"/>
    </source>
</evidence>
<dbReference type="HAMAP" id="MF_01398">
    <property type="entry name" value="ATP_synth_b_bprime"/>
    <property type="match status" value="1"/>
</dbReference>
<evidence type="ECO:0000256" key="1">
    <source>
        <dbReference type="ARBA" id="ARBA00005513"/>
    </source>
</evidence>
<dbReference type="InterPro" id="IPR050059">
    <property type="entry name" value="ATP_synthase_B_chain"/>
</dbReference>
<dbReference type="Pfam" id="PF00430">
    <property type="entry name" value="ATP-synt_B"/>
    <property type="match status" value="1"/>
</dbReference>
<evidence type="ECO:0000256" key="10">
    <source>
        <dbReference type="ARBA" id="ARBA00023310"/>
    </source>
</evidence>
<feature type="coiled-coil region" evidence="17">
    <location>
        <begin position="47"/>
        <end position="126"/>
    </location>
</feature>
<keyword evidence="10 15" id="KW-0066">ATP synthesis</keyword>
<dbReference type="InterPro" id="IPR002146">
    <property type="entry name" value="ATP_synth_b/b'su_bac/chlpt"/>
</dbReference>
<evidence type="ECO:0000256" key="7">
    <source>
        <dbReference type="ARBA" id="ARBA00022989"/>
    </source>
</evidence>
<dbReference type="Proteomes" id="UP000031843">
    <property type="component" value="Chromosome main"/>
</dbReference>
<dbReference type="EMBL" id="CP010536">
    <property type="protein sequence ID" value="AJG21457.1"/>
    <property type="molecule type" value="Genomic_DNA"/>
</dbReference>
<reference evidence="19 21" key="2">
    <citation type="submission" date="2020-10" db="EMBL/GenBank/DDBJ databases">
        <title>Complete genome sequence of Cupriavidus basilensis CCUG 49340T.</title>
        <authorList>
            <person name="Salva-Serra F."/>
            <person name="Donoso R.A."/>
            <person name="Cho K.H."/>
            <person name="Yoo J.A."/>
            <person name="Lee K."/>
            <person name="Yoon S.-H."/>
            <person name="Perez-Pantoja D."/>
            <person name="Moore E.R.B."/>
        </authorList>
    </citation>
    <scope>NUCLEOTIDE SEQUENCE [LARGE SCALE GENOMIC DNA]</scope>
    <source>
        <strain evidence="21">CCUG 49340</strain>
        <strain evidence="19">DSM 11853</strain>
    </source>
</reference>
<feature type="transmembrane region" description="Helical" evidence="15">
    <location>
        <begin position="6"/>
        <end position="26"/>
    </location>
</feature>
<keyword evidence="3 15" id="KW-1003">Cell membrane</keyword>
<name>A0A0C4Y7P5_9BURK</name>
<evidence type="ECO:0000313" key="19">
    <source>
        <dbReference type="EMBL" id="QOT76376.1"/>
    </source>
</evidence>
<keyword evidence="8 15" id="KW-0406">Ion transport</keyword>
<dbReference type="NCBIfam" id="NF004411">
    <property type="entry name" value="PRK05759.1-2"/>
    <property type="match status" value="1"/>
</dbReference>
<keyword evidence="4 15" id="KW-0138">CF(0)</keyword>
<dbReference type="RefSeq" id="WP_043350775.1">
    <property type="nucleotide sequence ID" value="NZ_CP010536.1"/>
</dbReference>
<dbReference type="SUPFAM" id="SSF81573">
    <property type="entry name" value="F1F0 ATP synthase subunit B, membrane domain"/>
    <property type="match status" value="1"/>
</dbReference>
<keyword evidence="5 15" id="KW-0812">Transmembrane</keyword>
<evidence type="ECO:0000313" key="21">
    <source>
        <dbReference type="Proteomes" id="UP000397656"/>
    </source>
</evidence>
<dbReference type="Proteomes" id="UP000397656">
    <property type="component" value="Chromosome 1"/>
</dbReference>
<comment type="subunit">
    <text evidence="13">F-type ATPases have 2 components, F(1) - the catalytic core - and F(0) - the membrane proton channel. F(1) has five subunits: alpha(3), beta(3), gamma(1), delta(1), epsilon(1). F(0) has four main subunits: a(1), b(2) and c(10-14). The alpha and beta chains form an alternating ring which encloses part of the gamma chain. F(1) is attached to F(0) by a central stalk formed by the gamma and epsilon chains, while a peripheral stalk is formed by the delta and b chains.</text>
</comment>